<evidence type="ECO:0000256" key="1">
    <source>
        <dbReference type="SAM" id="SignalP"/>
    </source>
</evidence>
<gene>
    <name evidence="2" type="ORF">VKT23_008388</name>
</gene>
<comment type="caution">
    <text evidence="2">The sequence shown here is derived from an EMBL/GenBank/DDBJ whole genome shotgun (WGS) entry which is preliminary data.</text>
</comment>
<organism evidence="2 3">
    <name type="scientific">Marasmiellus scandens</name>
    <dbReference type="NCBI Taxonomy" id="2682957"/>
    <lineage>
        <taxon>Eukaryota</taxon>
        <taxon>Fungi</taxon>
        <taxon>Dikarya</taxon>
        <taxon>Basidiomycota</taxon>
        <taxon>Agaricomycotina</taxon>
        <taxon>Agaricomycetes</taxon>
        <taxon>Agaricomycetidae</taxon>
        <taxon>Agaricales</taxon>
        <taxon>Marasmiineae</taxon>
        <taxon>Omphalotaceae</taxon>
        <taxon>Marasmiellus</taxon>
    </lineage>
</organism>
<evidence type="ECO:0000313" key="2">
    <source>
        <dbReference type="EMBL" id="KAK7461955.1"/>
    </source>
</evidence>
<feature type="signal peptide" evidence="1">
    <location>
        <begin position="1"/>
        <end position="17"/>
    </location>
</feature>
<dbReference type="EMBL" id="JBANRG010000012">
    <property type="protein sequence ID" value="KAK7461955.1"/>
    <property type="molecule type" value="Genomic_DNA"/>
</dbReference>
<feature type="chain" id="PRO_5046576333" evidence="1">
    <location>
        <begin position="18"/>
        <end position="182"/>
    </location>
</feature>
<protein>
    <submittedName>
        <fullName evidence="2">Uncharacterized protein</fullName>
    </submittedName>
</protein>
<reference evidence="2 3" key="1">
    <citation type="submission" date="2024-01" db="EMBL/GenBank/DDBJ databases">
        <title>A draft genome for the cacao thread blight pathogen Marasmiellus scandens.</title>
        <authorList>
            <person name="Baruah I.K."/>
            <person name="Leung J."/>
            <person name="Bukari Y."/>
            <person name="Amoako-Attah I."/>
            <person name="Meinhardt L.W."/>
            <person name="Bailey B.A."/>
            <person name="Cohen S.P."/>
        </authorList>
    </citation>
    <scope>NUCLEOTIDE SEQUENCE [LARGE SCALE GENOMIC DNA]</scope>
    <source>
        <strain evidence="2 3">GH-19</strain>
    </source>
</reference>
<dbReference type="Proteomes" id="UP001498398">
    <property type="component" value="Unassembled WGS sequence"/>
</dbReference>
<keyword evidence="3" id="KW-1185">Reference proteome</keyword>
<keyword evidence="1" id="KW-0732">Signal</keyword>
<proteinExistence type="predicted"/>
<evidence type="ECO:0000313" key="3">
    <source>
        <dbReference type="Proteomes" id="UP001498398"/>
    </source>
</evidence>
<name>A0ABR1JJ88_9AGAR</name>
<accession>A0ABR1JJ88</accession>
<sequence length="182" mass="18934">MLFRPVFALAFVASALANPLFKRQDSNTNEAIDAVVSHLSVRAHDSIPTIITMQANQTASDSTIGPQFDDLIDAFNEATSGLQGISPSSGSNTTDPTNDDLSVIFGGVLSLTASGLSGLTTSTVTSLTDMFGELDPAVAAAVEAFNTTAPNSADFVHILLLDASQFFRDEGMTATLAALGFN</sequence>